<sequence length="781" mass="87395">MLRCRNVCARGTFATRLAGNGGSMISGRLPGRLLAKHISRDGSEYRNISTSRFDKRSSGGGEQAPRSRSDFPPRTPTPSWKKTRYNKQISKPEVKDEELLEADLVEDSRVGADGKPKPEEKRIWRPTVSKKAIDIELEWARDRVVLSNRVMQILKKGDVEKAVTLVRAAQSRGYDCMVAWNVLLDHEMKNDRPVSAFKLYNDMKKRGRKPSTFTYTIMFRGLARSSSKKAVQIALSIYKSLCLPSSGVKPNLLHANAILGVCSRHGNMDALWEVAGSLPERGYGAPDSRTFTIILNGLQAHTANEIKPLDPRSQADGVAEKKAAVVREGKRIWADVVRRWKTGEFIVDQPLVSAMGHLLVFGQRKRDCLDVFALLHQTMGVPLLEGVDVQLEALRSREQKKIIEQGIAEVAEAQQESSTESPELEKESTGNDEMNQALKEESKQLSEEPKPLSEEPKLVSEELGLPAEEPERLDEQPEPLSEAEEFKGLFNPVDLTQIRNNAQTNAKSRGPKITLPSPTNDELSMVLAACRTTPSGIAIGRAYWEHFTSGQNQPTIKPDTHSFHEYLRLLRVARSSTETLRVIKEMLHGADMVERKTFVIAISCCSRDRKNPHVLETAGELVGLMDTARVQPEPELLSKYLELVRYGLSEESIRESTPVLARMSDTKTSDAVFKKRITDAVATLRPHVDKLISLFAYNTLSKHGKDVDEEARVKAASERIAEGSWPFSRNYLPPFGESVYILKQAKQLLDLALREKTLSAEERTALETENKRLKHILGPGR</sequence>
<protein>
    <recommendedName>
        <fullName evidence="9">Pentatricopeptide repeat protein</fullName>
    </recommendedName>
</protein>
<reference evidence="7 8" key="1">
    <citation type="submission" date="2017-10" db="EMBL/GenBank/DDBJ databases">
        <title>Comparative genomics in systemic dimorphic fungi from Ajellomycetaceae.</title>
        <authorList>
            <person name="Munoz J.F."/>
            <person name="Mcewen J.G."/>
            <person name="Clay O.K."/>
            <person name="Cuomo C.A."/>
        </authorList>
    </citation>
    <scope>NUCLEOTIDE SEQUENCE [LARGE SCALE GENOMIC DNA]</scope>
    <source>
        <strain evidence="7 8">UAMH4076</strain>
    </source>
</reference>
<accession>A0A2B7Z744</accession>
<keyword evidence="8" id="KW-1185">Reference proteome</keyword>
<evidence type="ECO:0000256" key="1">
    <source>
        <dbReference type="ARBA" id="ARBA00006192"/>
    </source>
</evidence>
<comment type="similarity">
    <text evidence="1">Belongs to the CCM1 family.</text>
</comment>
<dbReference type="Pfam" id="PF13041">
    <property type="entry name" value="PPR_2"/>
    <property type="match status" value="1"/>
</dbReference>
<evidence type="ECO:0000256" key="4">
    <source>
        <dbReference type="ARBA" id="ARBA00044511"/>
    </source>
</evidence>
<gene>
    <name evidence="7" type="ORF">GX50_08215</name>
</gene>
<dbReference type="EMBL" id="PDND01000281">
    <property type="protein sequence ID" value="PGH29043.1"/>
    <property type="molecule type" value="Genomic_DNA"/>
</dbReference>
<organism evidence="7 8">
    <name type="scientific">[Emmonsia] crescens</name>
    <dbReference type="NCBI Taxonomy" id="73230"/>
    <lineage>
        <taxon>Eukaryota</taxon>
        <taxon>Fungi</taxon>
        <taxon>Dikarya</taxon>
        <taxon>Ascomycota</taxon>
        <taxon>Pezizomycotina</taxon>
        <taxon>Eurotiomycetes</taxon>
        <taxon>Eurotiomycetidae</taxon>
        <taxon>Onygenales</taxon>
        <taxon>Ajellomycetaceae</taxon>
        <taxon>Emergomyces</taxon>
    </lineage>
</organism>
<evidence type="ECO:0000256" key="6">
    <source>
        <dbReference type="SAM" id="MobiDB-lite"/>
    </source>
</evidence>
<keyword evidence="2" id="KW-0677">Repeat</keyword>
<dbReference type="Gene3D" id="1.25.40.10">
    <property type="entry name" value="Tetratricopeptide repeat domain"/>
    <property type="match status" value="1"/>
</dbReference>
<name>A0A2B7Z744_9EURO</name>
<dbReference type="STRING" id="73230.A0A2B7Z744"/>
<evidence type="ECO:0000256" key="5">
    <source>
        <dbReference type="PROSITE-ProRule" id="PRU00708"/>
    </source>
</evidence>
<comment type="caution">
    <text evidence="7">The sequence shown here is derived from an EMBL/GenBank/DDBJ whole genome shotgun (WGS) entry which is preliminary data.</text>
</comment>
<dbReference type="InterPro" id="IPR011990">
    <property type="entry name" value="TPR-like_helical_dom_sf"/>
</dbReference>
<dbReference type="Proteomes" id="UP000226031">
    <property type="component" value="Unassembled WGS sequence"/>
</dbReference>
<dbReference type="VEuPathDB" id="FungiDB:EMCG_00225"/>
<feature type="region of interest" description="Disordered" evidence="6">
    <location>
        <begin position="45"/>
        <end position="92"/>
    </location>
</feature>
<evidence type="ECO:0000313" key="8">
    <source>
        <dbReference type="Proteomes" id="UP000226031"/>
    </source>
</evidence>
<proteinExistence type="inferred from homology"/>
<comment type="subunit">
    <text evidence="4">Binds to mitochondrial small subunit 15S rRNA.</text>
</comment>
<feature type="repeat" description="PPR" evidence="5">
    <location>
        <begin position="176"/>
        <end position="210"/>
    </location>
</feature>
<dbReference type="AlphaFoldDB" id="A0A2B7Z744"/>
<evidence type="ECO:0000313" key="7">
    <source>
        <dbReference type="EMBL" id="PGH29043.1"/>
    </source>
</evidence>
<dbReference type="PANTHER" id="PTHR47447:SF17">
    <property type="entry name" value="OS12G0638900 PROTEIN"/>
    <property type="match status" value="1"/>
</dbReference>
<evidence type="ECO:0000256" key="3">
    <source>
        <dbReference type="ARBA" id="ARBA00044493"/>
    </source>
</evidence>
<dbReference type="PANTHER" id="PTHR47447">
    <property type="entry name" value="OS03G0856100 PROTEIN"/>
    <property type="match status" value="1"/>
</dbReference>
<feature type="region of interest" description="Disordered" evidence="6">
    <location>
        <begin position="411"/>
        <end position="481"/>
    </location>
</feature>
<dbReference type="PROSITE" id="PS51375">
    <property type="entry name" value="PPR"/>
    <property type="match status" value="1"/>
</dbReference>
<evidence type="ECO:0000256" key="2">
    <source>
        <dbReference type="ARBA" id="ARBA00022737"/>
    </source>
</evidence>
<evidence type="ECO:0008006" key="9">
    <source>
        <dbReference type="Google" id="ProtNLM"/>
    </source>
</evidence>
<comment type="function">
    <text evidence="3">Regulates mitochondrial small subunit maturation by controlling 15S rRNA 5'-end processing. Localizes to the 5' precursor of the 15S rRNA in a position that is subsequently occupied by mS47 in the mature yeast mtSSU. Uses structure and sequence-specific RNA recognition, binding to a single-stranded region of the precursor and specifically recognizing bases -6 to -1. The exchange of Ccm1 for mS47 is coupled to the irreversible removal of precursor rRNA that is accompanied by conformational changes of the mitoribosomal proteins uS5m and mS26. These conformational changes signal completion of 5'-end rRNA processing through protection of the mature 5'-end of the 15S rRNA and stabilization of mS47. The removal of the 5' precursor together with the dissociation of Ccm1 may be catalyzed by the 5'-3' exoribonuclease Pet127. Involved in the specific removal of group I introns in mitochondrial encoded transcripts.</text>
</comment>
<dbReference type="InterPro" id="IPR002885">
    <property type="entry name" value="PPR_rpt"/>
</dbReference>
<dbReference type="NCBIfam" id="TIGR00756">
    <property type="entry name" value="PPR"/>
    <property type="match status" value="1"/>
</dbReference>
<feature type="compositionally biased region" description="Basic and acidic residues" evidence="6">
    <location>
        <begin position="438"/>
        <end position="460"/>
    </location>
</feature>